<gene>
    <name evidence="1" type="ORF">DES35_101294</name>
</gene>
<dbReference type="RefSeq" id="WP_114365600.1">
    <property type="nucleotide sequence ID" value="NZ_BHZF01000001.1"/>
</dbReference>
<protein>
    <submittedName>
        <fullName evidence="1">Glycosyltransferase involved in cell wall biosynthesis</fullName>
    </submittedName>
</protein>
<evidence type="ECO:0000313" key="1">
    <source>
        <dbReference type="EMBL" id="RCX05015.1"/>
    </source>
</evidence>
<dbReference type="EMBL" id="QPJS01000001">
    <property type="protein sequence ID" value="RCX05015.1"/>
    <property type="molecule type" value="Genomic_DNA"/>
</dbReference>
<dbReference type="Proteomes" id="UP000253517">
    <property type="component" value="Unassembled WGS sequence"/>
</dbReference>
<reference evidence="1 2" key="1">
    <citation type="submission" date="2018-07" db="EMBL/GenBank/DDBJ databases">
        <title>Genomic Encyclopedia of Type Strains, Phase IV (KMG-IV): sequencing the most valuable type-strain genomes for metagenomic binning, comparative biology and taxonomic classification.</title>
        <authorList>
            <person name="Goeker M."/>
        </authorList>
    </citation>
    <scope>NUCLEOTIDE SEQUENCE [LARGE SCALE GENOMIC DNA]</scope>
    <source>
        <strain evidence="1 2">DSM 21410</strain>
    </source>
</reference>
<comment type="caution">
    <text evidence="1">The sequence shown here is derived from an EMBL/GenBank/DDBJ whole genome shotgun (WGS) entry which is preliminary data.</text>
</comment>
<dbReference type="CDD" id="cd03801">
    <property type="entry name" value="GT4_PimA-like"/>
    <property type="match status" value="1"/>
</dbReference>
<sequence length="406" mass="47061">MRVLLLTNKYPYPGRDGSSIAILNMIRGLLSQDMEVHLFALNASRVYVHPTQFSFDEPGELYIKSMRVNTDFTLWGVLKSLFTRQSYHVSRFYNRKFEDRLIQILKDYRFDVVQLEGVFMGVYLPAIRKYSPKSIVSLRAHNVEYKIWNRWLEHNKGIKHYYVKLQAHRLQKFEESICRQVDCILPISDVDSRDFTLMTKEPKKVYTIYFGLKPGSMRQFSNFKYGKKKIVYLASFDWLPNRQGLDWFLKEVWPLVKALVSDAEFHVAGRGLPPRYLHYRGERLKFYGEINSPMEFLLGGKITVIPLLSGSGVRIKLLEALALGIPVISTGIGAEGVNVVNGEHLLIADNPREFAHAIALLLDDEELRITLSYNARKLIESQYNLDSISLSLVNFYRQVSENRIAY</sequence>
<evidence type="ECO:0000313" key="2">
    <source>
        <dbReference type="Proteomes" id="UP000253517"/>
    </source>
</evidence>
<keyword evidence="1" id="KW-0808">Transferase</keyword>
<dbReference type="AlphaFoldDB" id="A0A369A774"/>
<accession>A0A369A774</accession>
<dbReference type="Pfam" id="PF13692">
    <property type="entry name" value="Glyco_trans_1_4"/>
    <property type="match status" value="1"/>
</dbReference>
<dbReference type="Gene3D" id="3.40.50.2000">
    <property type="entry name" value="Glycogen Phosphorylase B"/>
    <property type="match status" value="2"/>
</dbReference>
<proteinExistence type="predicted"/>
<dbReference type="SUPFAM" id="SSF53756">
    <property type="entry name" value="UDP-Glycosyltransferase/glycogen phosphorylase"/>
    <property type="match status" value="1"/>
</dbReference>
<dbReference type="PANTHER" id="PTHR12526">
    <property type="entry name" value="GLYCOSYLTRANSFERASE"/>
    <property type="match status" value="1"/>
</dbReference>
<keyword evidence="2" id="KW-1185">Reference proteome</keyword>
<dbReference type="PANTHER" id="PTHR12526:SF600">
    <property type="entry name" value="GLYCOSYL TRANSFERASE GROUP 1"/>
    <property type="match status" value="1"/>
</dbReference>
<organism evidence="1 2">
    <name type="scientific">Schleiferia thermophila</name>
    <dbReference type="NCBI Taxonomy" id="884107"/>
    <lineage>
        <taxon>Bacteria</taxon>
        <taxon>Pseudomonadati</taxon>
        <taxon>Bacteroidota</taxon>
        <taxon>Flavobacteriia</taxon>
        <taxon>Flavobacteriales</taxon>
        <taxon>Schleiferiaceae</taxon>
        <taxon>Schleiferia</taxon>
    </lineage>
</organism>
<dbReference type="GO" id="GO:0016757">
    <property type="term" value="F:glycosyltransferase activity"/>
    <property type="evidence" value="ECO:0007669"/>
    <property type="project" value="TreeGrafter"/>
</dbReference>
<name>A0A369A774_9FLAO</name>